<comment type="caution">
    <text evidence="2">The sequence shown here is derived from an EMBL/GenBank/DDBJ whole genome shotgun (WGS) entry which is preliminary data.</text>
</comment>
<evidence type="ECO:0000259" key="1">
    <source>
        <dbReference type="Pfam" id="PF12728"/>
    </source>
</evidence>
<organism evidence="2 3">
    <name type="scientific">Mycobacterium colombiense</name>
    <dbReference type="NCBI Taxonomy" id="339268"/>
    <lineage>
        <taxon>Bacteria</taxon>
        <taxon>Bacillati</taxon>
        <taxon>Actinomycetota</taxon>
        <taxon>Actinomycetes</taxon>
        <taxon>Mycobacteriales</taxon>
        <taxon>Mycobacteriaceae</taxon>
        <taxon>Mycobacterium</taxon>
        <taxon>Mycobacterium avium complex (MAC)</taxon>
    </lineage>
</organism>
<dbReference type="GO" id="GO:0003677">
    <property type="term" value="F:DNA binding"/>
    <property type="evidence" value="ECO:0007669"/>
    <property type="project" value="InterPro"/>
</dbReference>
<dbReference type="InterPro" id="IPR041657">
    <property type="entry name" value="HTH_17"/>
</dbReference>
<accession>A0A1A2S632</accession>
<name>A0A1A2S632_9MYCO</name>
<dbReference type="AlphaFoldDB" id="A0A1A2S632"/>
<dbReference type="EMBL" id="LZJS01000102">
    <property type="protein sequence ID" value="OBH59475.1"/>
    <property type="molecule type" value="Genomic_DNA"/>
</dbReference>
<gene>
    <name evidence="2" type="ORF">A5685_03275</name>
</gene>
<dbReference type="Pfam" id="PF12728">
    <property type="entry name" value="HTH_17"/>
    <property type="match status" value="1"/>
</dbReference>
<sequence length="62" mass="7068">MRHLIPLNEARLQLGGISRTTFYALVKEGELSLVKIGSRSFIQAEDLDDFVRRKRYDASGQT</sequence>
<dbReference type="InterPro" id="IPR010093">
    <property type="entry name" value="SinI_DNA-bd"/>
</dbReference>
<feature type="domain" description="Helix-turn-helix" evidence="1">
    <location>
        <begin position="16"/>
        <end position="55"/>
    </location>
</feature>
<proteinExistence type="predicted"/>
<protein>
    <recommendedName>
        <fullName evidence="1">Helix-turn-helix domain-containing protein</fullName>
    </recommendedName>
</protein>
<evidence type="ECO:0000313" key="2">
    <source>
        <dbReference type="EMBL" id="OBH59475.1"/>
    </source>
</evidence>
<dbReference type="NCBIfam" id="TIGR01764">
    <property type="entry name" value="excise"/>
    <property type="match status" value="1"/>
</dbReference>
<evidence type="ECO:0000313" key="3">
    <source>
        <dbReference type="Proteomes" id="UP000093861"/>
    </source>
</evidence>
<dbReference type="Proteomes" id="UP000093861">
    <property type="component" value="Unassembled WGS sequence"/>
</dbReference>
<reference evidence="2 3" key="1">
    <citation type="submission" date="2016-06" db="EMBL/GenBank/DDBJ databases">
        <authorList>
            <person name="Kjaerup R.B."/>
            <person name="Dalgaard T.S."/>
            <person name="Juul-Madsen H.R."/>
        </authorList>
    </citation>
    <scope>NUCLEOTIDE SEQUENCE [LARGE SCALE GENOMIC DNA]</scope>
    <source>
        <strain evidence="2 3">E2464</strain>
    </source>
</reference>